<organism evidence="2 3">
    <name type="scientific">Helianthus annuus</name>
    <name type="common">Common sunflower</name>
    <dbReference type="NCBI Taxonomy" id="4232"/>
    <lineage>
        <taxon>Eukaryota</taxon>
        <taxon>Viridiplantae</taxon>
        <taxon>Streptophyta</taxon>
        <taxon>Embryophyta</taxon>
        <taxon>Tracheophyta</taxon>
        <taxon>Spermatophyta</taxon>
        <taxon>Magnoliopsida</taxon>
        <taxon>eudicotyledons</taxon>
        <taxon>Gunneridae</taxon>
        <taxon>Pentapetalae</taxon>
        <taxon>asterids</taxon>
        <taxon>campanulids</taxon>
        <taxon>Asterales</taxon>
        <taxon>Asteraceae</taxon>
        <taxon>Asteroideae</taxon>
        <taxon>Heliantheae alliance</taxon>
        <taxon>Heliantheae</taxon>
        <taxon>Helianthus</taxon>
    </lineage>
</organism>
<dbReference type="Proteomes" id="UP000215914">
    <property type="component" value="Chromosome 1"/>
</dbReference>
<dbReference type="EMBL" id="CM007890">
    <property type="protein sequence ID" value="OTG36669.1"/>
    <property type="molecule type" value="Genomic_DNA"/>
</dbReference>
<proteinExistence type="predicted"/>
<evidence type="ECO:0000313" key="1">
    <source>
        <dbReference type="EMBL" id="KAF5821436.1"/>
    </source>
</evidence>
<name>A0A251VMS6_HELAN</name>
<dbReference type="Gramene" id="mRNA:HanXRQr2_Chr01g0013991">
    <property type="protein sequence ID" value="mRNA:HanXRQr2_Chr01g0013991"/>
    <property type="gene ID" value="HanXRQr2_Chr01g0013991"/>
</dbReference>
<reference evidence="1 3" key="1">
    <citation type="journal article" date="2017" name="Nature">
        <title>The sunflower genome provides insights into oil metabolism, flowering and Asterid evolution.</title>
        <authorList>
            <person name="Badouin H."/>
            <person name="Gouzy J."/>
            <person name="Grassa C.J."/>
            <person name="Murat F."/>
            <person name="Staton S.E."/>
            <person name="Cottret L."/>
            <person name="Lelandais-Briere C."/>
            <person name="Owens G.L."/>
            <person name="Carrere S."/>
            <person name="Mayjonade B."/>
            <person name="Legrand L."/>
            <person name="Gill N."/>
            <person name="Kane N.C."/>
            <person name="Bowers J.E."/>
            <person name="Hubner S."/>
            <person name="Bellec A."/>
            <person name="Berard A."/>
            <person name="Berges H."/>
            <person name="Blanchet N."/>
            <person name="Boniface M.C."/>
            <person name="Brunel D."/>
            <person name="Catrice O."/>
            <person name="Chaidir N."/>
            <person name="Claudel C."/>
            <person name="Donnadieu C."/>
            <person name="Faraut T."/>
            <person name="Fievet G."/>
            <person name="Helmstetter N."/>
            <person name="King M."/>
            <person name="Knapp S.J."/>
            <person name="Lai Z."/>
            <person name="Le Paslier M.C."/>
            <person name="Lippi Y."/>
            <person name="Lorenzon L."/>
            <person name="Mandel J.R."/>
            <person name="Marage G."/>
            <person name="Marchand G."/>
            <person name="Marquand E."/>
            <person name="Bret-Mestries E."/>
            <person name="Morien E."/>
            <person name="Nambeesan S."/>
            <person name="Nguyen T."/>
            <person name="Pegot-Espagnet P."/>
            <person name="Pouilly N."/>
            <person name="Raftis F."/>
            <person name="Sallet E."/>
            <person name="Schiex T."/>
            <person name="Thomas J."/>
            <person name="Vandecasteele C."/>
            <person name="Vares D."/>
            <person name="Vear F."/>
            <person name="Vautrin S."/>
            <person name="Crespi M."/>
            <person name="Mangin B."/>
            <person name="Burke J.M."/>
            <person name="Salse J."/>
            <person name="Munos S."/>
            <person name="Vincourt P."/>
            <person name="Rieseberg L.H."/>
            <person name="Langlade N.B."/>
        </authorList>
    </citation>
    <scope>NUCLEOTIDE SEQUENCE [LARGE SCALE GENOMIC DNA]</scope>
    <source>
        <strain evidence="3">cv. SF193</strain>
        <tissue evidence="1">Leaves</tissue>
    </source>
</reference>
<evidence type="ECO:0000313" key="2">
    <source>
        <dbReference type="EMBL" id="OTG36669.1"/>
    </source>
</evidence>
<reference evidence="1" key="3">
    <citation type="submission" date="2020-06" db="EMBL/GenBank/DDBJ databases">
        <title>Helianthus annuus Genome sequencing and assembly Release 2.</title>
        <authorList>
            <person name="Gouzy J."/>
            <person name="Langlade N."/>
            <person name="Munos S."/>
        </authorList>
    </citation>
    <scope>NUCLEOTIDE SEQUENCE</scope>
    <source>
        <tissue evidence="1">Leaves</tissue>
    </source>
</reference>
<dbReference type="AlphaFoldDB" id="A0A251VMS6"/>
<evidence type="ECO:0000313" key="3">
    <source>
        <dbReference type="Proteomes" id="UP000215914"/>
    </source>
</evidence>
<keyword evidence="3" id="KW-1185">Reference proteome</keyword>
<dbReference type="InParanoid" id="A0A251VMS6"/>
<dbReference type="EMBL" id="MNCJ02000316">
    <property type="protein sequence ID" value="KAF5821436.1"/>
    <property type="molecule type" value="Genomic_DNA"/>
</dbReference>
<gene>
    <name evidence="2" type="ORF">HannXRQ_Chr01g0010121</name>
    <name evidence="1" type="ORF">HanXRQr2_Chr01g0013991</name>
</gene>
<protein>
    <submittedName>
        <fullName evidence="2">Uncharacterized protein</fullName>
    </submittedName>
</protein>
<accession>A0A251VMS6</accession>
<reference evidence="2" key="2">
    <citation type="submission" date="2017-02" db="EMBL/GenBank/DDBJ databases">
        <title>Sunflower complete genome.</title>
        <authorList>
            <person name="Langlade N."/>
            <person name="Munos S."/>
        </authorList>
    </citation>
    <scope>NUCLEOTIDE SEQUENCE [LARGE SCALE GENOMIC DNA]</scope>
    <source>
        <tissue evidence="2">Leaves</tissue>
    </source>
</reference>
<sequence length="99" mass="11625">MKSRSCLLSRSPTQLTNRNVAQREEIMNDGFAGWKSRCPSLNRRLNRCLNRRLVTENQRYEIVNCLTKVEGVSDDNFRTRKPKSRPRCAEFLAYCNEVK</sequence>